<dbReference type="EMBL" id="CP021108">
    <property type="protein sequence ID" value="ARP79406.1"/>
    <property type="molecule type" value="Genomic_DNA"/>
</dbReference>
<evidence type="ECO:0000259" key="8">
    <source>
        <dbReference type="Pfam" id="PF16822"/>
    </source>
</evidence>
<dbReference type="CDD" id="cd14444">
    <property type="entry name" value="AlgX_N_like_1"/>
    <property type="match status" value="1"/>
</dbReference>
<comment type="pathway">
    <text evidence="2">Glycan biosynthesis; alginate biosynthesis.</text>
</comment>
<feature type="domain" description="AlgX/AlgJ SGNH hydrolase-like" evidence="8">
    <location>
        <begin position="99"/>
        <end position="368"/>
    </location>
</feature>
<sequence>MRSAIPPVDHPGRIARWTSRLAGVALIAFLMAGLATTAYQVARGDLDLFPQGVGWRAFLDGDTTRELAHALSNAPLPAESARLERGLSWLAAGDLGPRVREGCPGWLFLSDEFMRYPHAADNAQSRAREVLRIKDALARRHIALVVAVVPDKSRIAAAHLCGLQRPAASARRLDDWVATLRAEGVDAVDLAPVLAAIGDGGPSGAGAYLRTDTHWNETGAQAAADAVAQAIRGAGITVTPRTDWTVRTQAESRPGDLIRLAGLDWLPARLQPPPDTTPVSVFTQKPAAAAGSGADDLFGDDNLPNAALIGTSFSRNSNFVPFLENALHARIPDFARDGGDFAGAANAYFGSPAFRQTPPKLLIWEIPERVIEAPRNGDTIALDRP</sequence>
<keyword evidence="6" id="KW-0016">Alginate biosynthesis</keyword>
<evidence type="ECO:0000256" key="4">
    <source>
        <dbReference type="ARBA" id="ARBA00022729"/>
    </source>
</evidence>
<dbReference type="GO" id="GO:0016740">
    <property type="term" value="F:transferase activity"/>
    <property type="evidence" value="ECO:0007669"/>
    <property type="project" value="UniProtKB-KW"/>
</dbReference>
<dbReference type="Proteomes" id="UP000194151">
    <property type="component" value="Chromosome"/>
</dbReference>
<gene>
    <name evidence="9" type="ORF">CAL12_00255</name>
</gene>
<evidence type="ECO:0000256" key="1">
    <source>
        <dbReference type="ARBA" id="ARBA00004418"/>
    </source>
</evidence>
<keyword evidence="7" id="KW-0812">Transmembrane</keyword>
<accession>A0A1W6YE97</accession>
<dbReference type="RefSeq" id="WP_232464655.1">
    <property type="nucleotide sequence ID" value="NZ_CP021108.1"/>
</dbReference>
<keyword evidence="7" id="KW-0472">Membrane</keyword>
<evidence type="ECO:0000256" key="5">
    <source>
        <dbReference type="ARBA" id="ARBA00022764"/>
    </source>
</evidence>
<dbReference type="GO" id="GO:0042597">
    <property type="term" value="C:periplasmic space"/>
    <property type="evidence" value="ECO:0007669"/>
    <property type="project" value="UniProtKB-SubCell"/>
</dbReference>
<keyword evidence="5" id="KW-0574">Periplasm</keyword>
<feature type="transmembrane region" description="Helical" evidence="7">
    <location>
        <begin position="21"/>
        <end position="42"/>
    </location>
</feature>
<dbReference type="KEGG" id="bgv:CAL12_00255"/>
<protein>
    <recommendedName>
        <fullName evidence="8">AlgX/AlgJ SGNH hydrolase-like domain-containing protein</fullName>
    </recommendedName>
</protein>
<dbReference type="GO" id="GO:0042121">
    <property type="term" value="P:alginic acid biosynthetic process"/>
    <property type="evidence" value="ECO:0007669"/>
    <property type="project" value="UniProtKB-UniPathway"/>
</dbReference>
<proteinExistence type="predicted"/>
<evidence type="ECO:0000256" key="3">
    <source>
        <dbReference type="ARBA" id="ARBA00022679"/>
    </source>
</evidence>
<dbReference type="STRING" id="1416806.CAL12_00255"/>
<evidence type="ECO:0000313" key="9">
    <source>
        <dbReference type="EMBL" id="ARP79406.1"/>
    </source>
</evidence>
<evidence type="ECO:0000256" key="2">
    <source>
        <dbReference type="ARBA" id="ARBA00005182"/>
    </source>
</evidence>
<keyword evidence="4" id="KW-0732">Signal</keyword>
<comment type="subcellular location">
    <subcellularLocation>
        <location evidence="1">Periplasm</location>
    </subcellularLocation>
</comment>
<name>A0A1W6YE97_9BORD</name>
<dbReference type="UniPathway" id="UPA00286"/>
<organism evidence="9 10">
    <name type="scientific">Bordetella genomosp. 8</name>
    <dbReference type="NCBI Taxonomy" id="1416806"/>
    <lineage>
        <taxon>Bacteria</taxon>
        <taxon>Pseudomonadati</taxon>
        <taxon>Pseudomonadota</taxon>
        <taxon>Betaproteobacteria</taxon>
        <taxon>Burkholderiales</taxon>
        <taxon>Alcaligenaceae</taxon>
        <taxon>Bordetella</taxon>
    </lineage>
</organism>
<keyword evidence="3" id="KW-0808">Transferase</keyword>
<dbReference type="InterPro" id="IPR031811">
    <property type="entry name" value="ALGX/ALGJ_SGNH-like"/>
</dbReference>
<evidence type="ECO:0000313" key="10">
    <source>
        <dbReference type="Proteomes" id="UP000194151"/>
    </source>
</evidence>
<reference evidence="9 10" key="1">
    <citation type="submission" date="2017-05" db="EMBL/GenBank/DDBJ databases">
        <title>Complete and WGS of Bordetella genogroups.</title>
        <authorList>
            <person name="Spilker T."/>
            <person name="LiPuma J."/>
        </authorList>
    </citation>
    <scope>NUCLEOTIDE SEQUENCE [LARGE SCALE GENOMIC DNA]</scope>
    <source>
        <strain evidence="9 10">AU19157</strain>
    </source>
</reference>
<evidence type="ECO:0000256" key="6">
    <source>
        <dbReference type="ARBA" id="ARBA00022841"/>
    </source>
</evidence>
<keyword evidence="10" id="KW-1185">Reference proteome</keyword>
<evidence type="ECO:0000256" key="7">
    <source>
        <dbReference type="SAM" id="Phobius"/>
    </source>
</evidence>
<dbReference type="AlphaFoldDB" id="A0A1W6YE97"/>
<keyword evidence="7" id="KW-1133">Transmembrane helix</keyword>
<dbReference type="Pfam" id="PF16822">
    <property type="entry name" value="ALGX"/>
    <property type="match status" value="1"/>
</dbReference>